<dbReference type="AlphaFoldDB" id="A0A9D4R5T9"/>
<accession>A0A9D4R5T9</accession>
<evidence type="ECO:0000313" key="1">
    <source>
        <dbReference type="EMBL" id="KAH3855343.1"/>
    </source>
</evidence>
<evidence type="ECO:0000313" key="2">
    <source>
        <dbReference type="Proteomes" id="UP000828390"/>
    </source>
</evidence>
<organism evidence="1 2">
    <name type="scientific">Dreissena polymorpha</name>
    <name type="common">Zebra mussel</name>
    <name type="synonym">Mytilus polymorpha</name>
    <dbReference type="NCBI Taxonomy" id="45954"/>
    <lineage>
        <taxon>Eukaryota</taxon>
        <taxon>Metazoa</taxon>
        <taxon>Spiralia</taxon>
        <taxon>Lophotrochozoa</taxon>
        <taxon>Mollusca</taxon>
        <taxon>Bivalvia</taxon>
        <taxon>Autobranchia</taxon>
        <taxon>Heteroconchia</taxon>
        <taxon>Euheterodonta</taxon>
        <taxon>Imparidentia</taxon>
        <taxon>Neoheterodontei</taxon>
        <taxon>Myida</taxon>
        <taxon>Dreissenoidea</taxon>
        <taxon>Dreissenidae</taxon>
        <taxon>Dreissena</taxon>
    </lineage>
</organism>
<protein>
    <submittedName>
        <fullName evidence="1">Uncharacterized protein</fullName>
    </submittedName>
</protein>
<dbReference type="EMBL" id="JAIWYP010000003">
    <property type="protein sequence ID" value="KAH3855343.1"/>
    <property type="molecule type" value="Genomic_DNA"/>
</dbReference>
<name>A0A9D4R5T9_DREPO</name>
<gene>
    <name evidence="1" type="ORF">DPMN_097910</name>
</gene>
<dbReference type="Proteomes" id="UP000828390">
    <property type="component" value="Unassembled WGS sequence"/>
</dbReference>
<proteinExistence type="predicted"/>
<reference evidence="1" key="1">
    <citation type="journal article" date="2019" name="bioRxiv">
        <title>The Genome of the Zebra Mussel, Dreissena polymorpha: A Resource for Invasive Species Research.</title>
        <authorList>
            <person name="McCartney M.A."/>
            <person name="Auch B."/>
            <person name="Kono T."/>
            <person name="Mallez S."/>
            <person name="Zhang Y."/>
            <person name="Obille A."/>
            <person name="Becker A."/>
            <person name="Abrahante J.E."/>
            <person name="Garbe J."/>
            <person name="Badalamenti J.P."/>
            <person name="Herman A."/>
            <person name="Mangelson H."/>
            <person name="Liachko I."/>
            <person name="Sullivan S."/>
            <person name="Sone E.D."/>
            <person name="Koren S."/>
            <person name="Silverstein K.A.T."/>
            <person name="Beckman K.B."/>
            <person name="Gohl D.M."/>
        </authorList>
    </citation>
    <scope>NUCLEOTIDE SEQUENCE</scope>
    <source>
        <strain evidence="1">Duluth1</strain>
        <tissue evidence="1">Whole animal</tissue>
    </source>
</reference>
<keyword evidence="2" id="KW-1185">Reference proteome</keyword>
<comment type="caution">
    <text evidence="1">The sequence shown here is derived from an EMBL/GenBank/DDBJ whole genome shotgun (WGS) entry which is preliminary data.</text>
</comment>
<sequence length="77" mass="8685">MGAYATSAPSGSALDIMFIHYEYVQNPATMSWMESNDTPAYEQIILHDNVVIQNNKEHGGGLETLDMFWGKKYDQVL</sequence>
<reference evidence="1" key="2">
    <citation type="submission" date="2020-11" db="EMBL/GenBank/DDBJ databases">
        <authorList>
            <person name="McCartney M.A."/>
            <person name="Auch B."/>
            <person name="Kono T."/>
            <person name="Mallez S."/>
            <person name="Becker A."/>
            <person name="Gohl D.M."/>
            <person name="Silverstein K.A.T."/>
            <person name="Koren S."/>
            <person name="Bechman K.B."/>
            <person name="Herman A."/>
            <person name="Abrahante J.E."/>
            <person name="Garbe J."/>
        </authorList>
    </citation>
    <scope>NUCLEOTIDE SEQUENCE</scope>
    <source>
        <strain evidence="1">Duluth1</strain>
        <tissue evidence="1">Whole animal</tissue>
    </source>
</reference>